<dbReference type="FunFam" id="3.40.50.300:FF:000044">
    <property type="entry name" value="Dynein heavy chain 5, axonemal"/>
    <property type="match status" value="1"/>
</dbReference>
<dbReference type="Pfam" id="PF12775">
    <property type="entry name" value="AAA_7"/>
    <property type="match status" value="1"/>
</dbReference>
<evidence type="ECO:0000256" key="13">
    <source>
        <dbReference type="ARBA" id="ARBA00023273"/>
    </source>
</evidence>
<evidence type="ECO:0000256" key="10">
    <source>
        <dbReference type="ARBA" id="ARBA00023069"/>
    </source>
</evidence>
<dbReference type="InterPro" id="IPR035699">
    <property type="entry name" value="AAA_6"/>
</dbReference>
<dbReference type="SMART" id="SM00382">
    <property type="entry name" value="AAA"/>
    <property type="match status" value="3"/>
</dbReference>
<dbReference type="InterPro" id="IPR004273">
    <property type="entry name" value="Dynein_heavy_D6_P-loop"/>
</dbReference>
<dbReference type="Pfam" id="PF18199">
    <property type="entry name" value="Dynein_C"/>
    <property type="match status" value="1"/>
</dbReference>
<keyword evidence="10" id="KW-0969">Cilium</keyword>
<keyword evidence="5" id="KW-0677">Repeat</keyword>
<evidence type="ECO:0000259" key="15">
    <source>
        <dbReference type="SMART" id="SM00382"/>
    </source>
</evidence>
<dbReference type="Gene3D" id="1.10.8.720">
    <property type="entry name" value="Region D6 of dynein motor"/>
    <property type="match status" value="1"/>
</dbReference>
<name>A0A8C1P9J5_CYPCA</name>
<dbReference type="InterPro" id="IPR041466">
    <property type="entry name" value="Dynein_AAA5_ext"/>
</dbReference>
<dbReference type="GO" id="GO:0005858">
    <property type="term" value="C:axonemal dynein complex"/>
    <property type="evidence" value="ECO:0007669"/>
    <property type="project" value="TreeGrafter"/>
</dbReference>
<dbReference type="FunFam" id="1.10.472.130:FF:000009">
    <property type="entry name" value="Dynein heavy chain 5, axonemal"/>
    <property type="match status" value="1"/>
</dbReference>
<dbReference type="Pfam" id="PF03028">
    <property type="entry name" value="Dynein_heavy"/>
    <property type="match status" value="1"/>
</dbReference>
<dbReference type="GO" id="GO:0005874">
    <property type="term" value="C:microtubule"/>
    <property type="evidence" value="ECO:0007669"/>
    <property type="project" value="UniProtKB-KW"/>
</dbReference>
<feature type="domain" description="AAA+ ATPase" evidence="15">
    <location>
        <begin position="19"/>
        <end position="155"/>
    </location>
</feature>
<dbReference type="Pfam" id="PF12774">
    <property type="entry name" value="AAA_6"/>
    <property type="match status" value="1"/>
</dbReference>
<evidence type="ECO:0000256" key="5">
    <source>
        <dbReference type="ARBA" id="ARBA00022737"/>
    </source>
</evidence>
<dbReference type="FunFam" id="1.20.920.20:FF:000004">
    <property type="entry name" value="Dynein axonemal heavy chain 5"/>
    <property type="match status" value="1"/>
</dbReference>
<keyword evidence="11" id="KW-0505">Motor protein</keyword>
<evidence type="ECO:0000256" key="1">
    <source>
        <dbReference type="ARBA" id="ARBA00004430"/>
    </source>
</evidence>
<evidence type="ECO:0000256" key="6">
    <source>
        <dbReference type="ARBA" id="ARBA00022741"/>
    </source>
</evidence>
<evidence type="ECO:0000313" key="17">
    <source>
        <dbReference type="Proteomes" id="UP000694427"/>
    </source>
</evidence>
<proteinExistence type="inferred from homology"/>
<protein>
    <submittedName>
        <fullName evidence="16">Dynein, axonemal, heavy chain 5</fullName>
    </submittedName>
</protein>
<comment type="subcellular location">
    <subcellularLocation>
        <location evidence="1">Cytoplasm</location>
        <location evidence="1">Cytoskeleton</location>
        <location evidence="1">Cilium axoneme</location>
    </subcellularLocation>
</comment>
<dbReference type="Pfam" id="PF18198">
    <property type="entry name" value="AAA_lid_11"/>
    <property type="match status" value="1"/>
</dbReference>
<keyword evidence="8" id="KW-0243">Dynein</keyword>
<dbReference type="Gene3D" id="3.40.50.300">
    <property type="entry name" value="P-loop containing nucleotide triphosphate hydrolases"/>
    <property type="match status" value="6"/>
</dbReference>
<evidence type="ECO:0000256" key="8">
    <source>
        <dbReference type="ARBA" id="ARBA00023017"/>
    </source>
</evidence>
<dbReference type="InterPro" id="IPR024743">
    <property type="entry name" value="Dynein_HC_stalk"/>
</dbReference>
<feature type="coiled-coil region" evidence="14">
    <location>
        <begin position="1246"/>
        <end position="1280"/>
    </location>
</feature>
<dbReference type="FunFam" id="1.10.8.710:FF:000003">
    <property type="entry name" value="Dynein axonemal heavy chain 5"/>
    <property type="match status" value="1"/>
</dbReference>
<dbReference type="InterPro" id="IPR041228">
    <property type="entry name" value="Dynein_C"/>
</dbReference>
<dbReference type="PANTHER" id="PTHR46532">
    <property type="entry name" value="MALE FERTILITY FACTOR KL5"/>
    <property type="match status" value="1"/>
</dbReference>
<dbReference type="InterPro" id="IPR041589">
    <property type="entry name" value="DNAH3_AAA_lid_1"/>
</dbReference>
<dbReference type="InterPro" id="IPR024317">
    <property type="entry name" value="Dynein_heavy_chain_D4_dom"/>
</dbReference>
<dbReference type="InterPro" id="IPR042219">
    <property type="entry name" value="AAA_lid_11_sf"/>
</dbReference>
<evidence type="ECO:0000256" key="11">
    <source>
        <dbReference type="ARBA" id="ARBA00023175"/>
    </source>
</evidence>
<evidence type="ECO:0000256" key="9">
    <source>
        <dbReference type="ARBA" id="ARBA00023054"/>
    </source>
</evidence>
<dbReference type="InterPro" id="IPR027417">
    <property type="entry name" value="P-loop_NTPase"/>
</dbReference>
<dbReference type="GO" id="GO:0008569">
    <property type="term" value="F:minus-end-directed microtubule motor activity"/>
    <property type="evidence" value="ECO:0007669"/>
    <property type="project" value="InterPro"/>
</dbReference>
<accession>A0A8C1P9J5</accession>
<dbReference type="Pfam" id="PF12781">
    <property type="entry name" value="AAA_9"/>
    <property type="match status" value="2"/>
</dbReference>
<dbReference type="PANTHER" id="PTHR46532:SF13">
    <property type="entry name" value="CYTOPLASMIC DYNEIN 1 HEAVY CHAIN 1"/>
    <property type="match status" value="1"/>
</dbReference>
<dbReference type="SUPFAM" id="SSF52540">
    <property type="entry name" value="P-loop containing nucleoside triphosphate hydrolases"/>
    <property type="match status" value="4"/>
</dbReference>
<evidence type="ECO:0000256" key="12">
    <source>
        <dbReference type="ARBA" id="ARBA00023212"/>
    </source>
</evidence>
<reference evidence="16" key="2">
    <citation type="submission" date="2025-09" db="UniProtKB">
        <authorList>
            <consortium name="Ensembl"/>
        </authorList>
    </citation>
    <scope>IDENTIFICATION</scope>
</reference>
<dbReference type="InterPro" id="IPR041658">
    <property type="entry name" value="AAA_lid_11"/>
</dbReference>
<feature type="domain" description="AAA+ ATPase" evidence="15">
    <location>
        <begin position="298"/>
        <end position="427"/>
    </location>
</feature>
<dbReference type="FunFam" id="1.20.920.30:FF:000004">
    <property type="entry name" value="Dynein axonemal heavy chain 5"/>
    <property type="match status" value="1"/>
</dbReference>
<feature type="domain" description="AAA+ ATPase" evidence="15">
    <location>
        <begin position="628"/>
        <end position="816"/>
    </location>
</feature>
<sequence>STSRTCYITLAQALGMSMGGAPAGPAGTGKTETTKDMGRCLGKYVVVFNCSDQMDFRGLGRIFKGLAQSGSWGCFDEFNRIDLPVLSVAAQQIAIVLTCKKERRKNFIFTDGDNVEMNPEFGIFLTMNPGYAGRQELPENLKINFRSVAMMVPDRQIIIRVKLASCGFIDNIELARKFFTLYKLCEEQLSKQVHYDFGLRNILSVLRTLGAAKRANPNDTESTIVMRVLRDMNLSKLIDEDEPLFLSLIEDLFPGIQLDKAGYPDLESAIDKQVTEAGLINHPPWRLKVIQLYETQRVRHGMMALGPSGAGKTTCIHTLMKAMTDCGQPHREMRMNPKAITAPQMFGRLDVATNDWTDGIFSTLWRKTLRAKKGEHIWIVLDGPVDAIWIENLNSVLDDNRTLTLANGDRIPMAPNCKIVFEPHNIDNASPATVSRNGMVFMSSSVLNWSPILEGWLKNRSPQEGVVLRELFSSSFPELYRFSVQSLQYKMDMLEAFIIMQCINMLQGLIQPKVEQGGELSREHMERLYVFALMWSVGALLELDDRMKLERWLRHHDSIRLDLPNILPHSEDTMFDFYVTNDGHWVHWNTRVEEYIYPPDSTPEYGSILVPNVDNVRTDFLIQTIAKQGKAVLLIGEQGTAKTVIIKGCMSKYDPESHTAKSLNFSSATTPLMFQRSVESYVDKRMGTTYGPPAGKKMSIFIDDINMPVINEWGDQVTNEIVRQLMEQNGFFNLEKPGEFTNIVDIQFLAAMIHPGGGRNDIPQRLKRQFSIFNCTLPSNASIDKIFGTGHYCSRRGFSEEVRNTVGRLVPLTRKLWQMTKVKMLPTPANFHYIFNLRDLSRIWQGMLSVTAEVISSSDVLLRLWKHECKRVIADRFTAPEDVAWFDHTLAKLVEEELGEEERMVVDLGVDSYFVDFLRDAPEATGEEPEETDFDMPKVYEPIKSFDSLMERLNMFLSHYNESIRGAGMDMVFFRDAMIHLVKISRIIRTPRGNALLVGVGGSGKQSLTRLASFIAVTFTSYNTLNLMEDLKGLYRTAGQQGKGISFIFTDNEIKDESFLEYMNNVLSSGEVSNLFARDEIDEIISDLIPVMKREFPRRPPTNENLHEYFMSRVRQNLHVVLCFSPVGERFRNRALKFPALISGCTMDWFSRWPKDALIAVSEHFLSMYDIDCTPEVKGEVVQCMGSFQDGVAEKCADYFQRYRRSTHVTPKSYLSFIHDYKTIYKEKHSEVQTLADRMNTGLQKLKEASESVAALSKELEVKEKELQIANEKADMVLKEVTVKAQAAEKVKVEVQKVKDKAQAIVDSISADKAIAEEKLEAARPALEEAEAALQTIKPSDIATVRTLGRPPHLIMRIMDCVLLLFQRRVNTVKTDPEKNCTMPSWQESLKLMTAGNFLGSLQQFPKDTINEEVVELLSPYFDMSDYNIETAKRVCGNVAGLCSWTKAMAAFFSINKEVLPLKANLAVQENKLAIANVDLQKAQAELDAKQAELDVVQAEYEKAMMEKQTLLEDAERCRHKMQTASSLISGLAGEKERWTQLSKDFAAQTKRLVGDVLLATAFLSYSGPFNQEFRNLLITDWQREMKSRRIPFRTNLNLTEMLIDAPTVSEWNLQGLPNDDLSIQNGIIVTKAARFPLLIDPQTQGKIWIKNKESKNELQHRYFQNVKVGDKEVDVMKGFRLYVTTKLPNPAYTPEISARTSIIDFTVTMRGLEDQLLGRVILTEKQVWEENKFLFTLLLTLKIGMQSNRVKHEEFLTLIKGGASLDLKVCPPKAAKWILDITWLNLVELSKLWQFSDILHQIVRHEKQWKSWFDREAPEEEPIPNAYDQALDCFRRLLLIRSWCPDRTIAQARKYIMHSMGERYAEGVILDLEKTWEESDPRTPLICFLSMGSDPTDSIIALGKRQRIETRYVSMGQGQEVHARKLLQHSMANGGWALLQNCHLGLHFMDELMDTITETDSVHDTFRLWMTTEVHRHFPITLLQMSIKFTNEPPQGLKAGIKRTYGGDQDLLDVSNMVQWKPMLYGVAFLHSTVQERRKYGPLGWNIPYEFNQADFNATIQFVQNHLDDIDIKKGVSWNTVRYMIGEIQYGGRVTDDYDKRLLNTFAKVWFNENMFSPDFNFYKGYSIPRCNSVDQYLQYVQGLPTYDTPEVFGLHPNADITYQSKLAKDVLDNILSIQPKDSSSGGGETREAIVGRLADDMLEKLPPDFVPSEVKLQTGQQNCIMHICISVQNCSEITRANKGWALDRMVLCNEVTKWMKDDITQPPAEGVYVYGLYLEGAGWDRRNCRLIDSKPKVLFEMMPVVRMYAENNDPRLYSCPVYKKPVRTDMNYIAAVDLRTSHPPEYWILRGVALLCDVK</sequence>
<dbReference type="InterPro" id="IPR043160">
    <property type="entry name" value="Dynein_C_barrel"/>
</dbReference>
<dbReference type="GO" id="GO:0007018">
    <property type="term" value="P:microtubule-based movement"/>
    <property type="evidence" value="ECO:0007669"/>
    <property type="project" value="InterPro"/>
</dbReference>
<dbReference type="Gene3D" id="1.20.920.30">
    <property type="match status" value="1"/>
</dbReference>
<keyword evidence="3" id="KW-0963">Cytoplasm</keyword>
<evidence type="ECO:0000313" key="16">
    <source>
        <dbReference type="Ensembl" id="ENSCCRP00010102276.1"/>
    </source>
</evidence>
<dbReference type="Proteomes" id="UP000694427">
    <property type="component" value="Unplaced"/>
</dbReference>
<organism evidence="16 17">
    <name type="scientific">Cyprinus carpio</name>
    <name type="common">Common carp</name>
    <dbReference type="NCBI Taxonomy" id="7962"/>
    <lineage>
        <taxon>Eukaryota</taxon>
        <taxon>Metazoa</taxon>
        <taxon>Chordata</taxon>
        <taxon>Craniata</taxon>
        <taxon>Vertebrata</taxon>
        <taxon>Euteleostomi</taxon>
        <taxon>Actinopterygii</taxon>
        <taxon>Neopterygii</taxon>
        <taxon>Teleostei</taxon>
        <taxon>Ostariophysi</taxon>
        <taxon>Cypriniformes</taxon>
        <taxon>Cyprinidae</taxon>
        <taxon>Cyprininae</taxon>
        <taxon>Cyprinus</taxon>
    </lineage>
</organism>
<dbReference type="FunFam" id="3.40.50.300:FF:002141">
    <property type="entry name" value="Dynein heavy chain"/>
    <property type="match status" value="1"/>
</dbReference>
<keyword evidence="17" id="KW-1185">Reference proteome</keyword>
<dbReference type="InterPro" id="IPR026983">
    <property type="entry name" value="DHC"/>
</dbReference>
<reference evidence="16" key="1">
    <citation type="submission" date="2025-08" db="UniProtKB">
        <authorList>
            <consortium name="Ensembl"/>
        </authorList>
    </citation>
    <scope>IDENTIFICATION</scope>
</reference>
<dbReference type="FunFam" id="3.40.50.300:FF:000320">
    <property type="entry name" value="Dynein, axonemal, heavy chain 5"/>
    <property type="match status" value="1"/>
</dbReference>
<dbReference type="InterPro" id="IPR003593">
    <property type="entry name" value="AAA+_ATPase"/>
</dbReference>
<keyword evidence="9 14" id="KW-0175">Coiled coil</keyword>
<dbReference type="FunFam" id="1.10.8.720:FF:000004">
    <property type="entry name" value="Dynein heavy chain 5, axonemal"/>
    <property type="match status" value="1"/>
</dbReference>
<evidence type="ECO:0000256" key="14">
    <source>
        <dbReference type="SAM" id="Coils"/>
    </source>
</evidence>
<evidence type="ECO:0000256" key="4">
    <source>
        <dbReference type="ARBA" id="ARBA00022701"/>
    </source>
</evidence>
<dbReference type="Pfam" id="PF17857">
    <property type="entry name" value="AAA_lid_1"/>
    <property type="match status" value="1"/>
</dbReference>
<evidence type="ECO:0000256" key="2">
    <source>
        <dbReference type="ARBA" id="ARBA00008887"/>
    </source>
</evidence>
<dbReference type="Pfam" id="PF12780">
    <property type="entry name" value="AAA_8"/>
    <property type="match status" value="1"/>
</dbReference>
<dbReference type="InterPro" id="IPR035706">
    <property type="entry name" value="AAA_9"/>
</dbReference>
<dbReference type="GO" id="GO:0005524">
    <property type="term" value="F:ATP binding"/>
    <property type="evidence" value="ECO:0007669"/>
    <property type="project" value="UniProtKB-KW"/>
</dbReference>
<dbReference type="GO" id="GO:0045505">
    <property type="term" value="F:dynein intermediate chain binding"/>
    <property type="evidence" value="ECO:0007669"/>
    <property type="project" value="InterPro"/>
</dbReference>
<dbReference type="Gene3D" id="3.10.490.20">
    <property type="match status" value="1"/>
</dbReference>
<dbReference type="Gene3D" id="1.20.920.20">
    <property type="match status" value="1"/>
</dbReference>
<keyword evidence="7" id="KW-0067">ATP-binding</keyword>
<dbReference type="Gene3D" id="1.10.8.710">
    <property type="match status" value="1"/>
</dbReference>
<dbReference type="Gene3D" id="1.10.472.130">
    <property type="match status" value="1"/>
</dbReference>
<dbReference type="FunFam" id="3.10.490.20:FF:000010">
    <property type="entry name" value="Dynein heavy chain, putative"/>
    <property type="match status" value="1"/>
</dbReference>
<comment type="similarity">
    <text evidence="2">Belongs to the dynein heavy chain family.</text>
</comment>
<keyword evidence="12" id="KW-0206">Cytoskeleton</keyword>
<keyword evidence="4" id="KW-0493">Microtubule</keyword>
<dbReference type="InterPro" id="IPR043157">
    <property type="entry name" value="Dynein_AAA1S"/>
</dbReference>
<evidence type="ECO:0000256" key="7">
    <source>
        <dbReference type="ARBA" id="ARBA00022840"/>
    </source>
</evidence>
<dbReference type="Ensembl" id="ENSCCRT00010113618.1">
    <property type="protein sequence ID" value="ENSCCRP00010102276.1"/>
    <property type="gene ID" value="ENSCCRG00010044786.1"/>
</dbReference>
<keyword evidence="13" id="KW-0966">Cell projection</keyword>
<dbReference type="GO" id="GO:0051959">
    <property type="term" value="F:dynein light intermediate chain binding"/>
    <property type="evidence" value="ECO:0007669"/>
    <property type="project" value="InterPro"/>
</dbReference>
<dbReference type="Pfam" id="PF17852">
    <property type="entry name" value="Dynein_AAA_lid"/>
    <property type="match status" value="1"/>
</dbReference>
<dbReference type="Pfam" id="PF12777">
    <property type="entry name" value="MT"/>
    <property type="match status" value="1"/>
</dbReference>
<evidence type="ECO:0000256" key="3">
    <source>
        <dbReference type="ARBA" id="ARBA00022490"/>
    </source>
</evidence>
<keyword evidence="6" id="KW-0547">Nucleotide-binding</keyword>
<dbReference type="FunFam" id="3.40.50.300:FF:001221">
    <property type="entry name" value="Axonemal dynein heavy chain 8"/>
    <property type="match status" value="1"/>
</dbReference>
<dbReference type="FunFam" id="3.40.50.300:FF:000543">
    <property type="entry name" value="Dynein axonemal heavy chain 5"/>
    <property type="match status" value="1"/>
</dbReference>
<feature type="coiled-coil region" evidence="14">
    <location>
        <begin position="1466"/>
        <end position="1514"/>
    </location>
</feature>